<evidence type="ECO:0000256" key="5">
    <source>
        <dbReference type="HAMAP-Rule" id="MF_00189"/>
    </source>
</evidence>
<comment type="caution">
    <text evidence="6">The sequence shown here is derived from an EMBL/GenBank/DDBJ whole genome shotgun (WGS) entry which is preliminary data.</text>
</comment>
<proteinExistence type="inferred from homology"/>
<dbReference type="GO" id="GO:0005886">
    <property type="term" value="C:plasma membrane"/>
    <property type="evidence" value="ECO:0007669"/>
    <property type="project" value="UniProtKB-SubCell"/>
</dbReference>
<keyword evidence="4 5" id="KW-0472">Membrane</keyword>
<dbReference type="AlphaFoldDB" id="A0A1C0TT98"/>
<dbReference type="RefSeq" id="WP_065788567.1">
    <property type="nucleotide sequence ID" value="NZ_JAGJED010000003.1"/>
</dbReference>
<dbReference type="HAMAP" id="MF_00189">
    <property type="entry name" value="YciB"/>
    <property type="match status" value="1"/>
</dbReference>
<dbReference type="InterPro" id="IPR006008">
    <property type="entry name" value="YciB"/>
</dbReference>
<dbReference type="PANTHER" id="PTHR36917:SF1">
    <property type="entry name" value="INNER MEMBRANE-SPANNING PROTEIN YCIB"/>
    <property type="match status" value="1"/>
</dbReference>
<comment type="similarity">
    <text evidence="5">Belongs to the YciB family.</text>
</comment>
<comment type="caution">
    <text evidence="5">Lacks conserved residue(s) required for the propagation of feature annotation.</text>
</comment>
<evidence type="ECO:0000256" key="2">
    <source>
        <dbReference type="ARBA" id="ARBA00022692"/>
    </source>
</evidence>
<protein>
    <recommendedName>
        <fullName evidence="5">Inner membrane-spanning protein YciB</fullName>
    </recommendedName>
</protein>
<evidence type="ECO:0000313" key="7">
    <source>
        <dbReference type="Proteomes" id="UP000093366"/>
    </source>
</evidence>
<keyword evidence="3 5" id="KW-1133">Transmembrane helix</keyword>
<comment type="subcellular location">
    <subcellularLocation>
        <location evidence="5">Cell inner membrane</location>
        <topology evidence="5">Multi-pass membrane protein</topology>
    </subcellularLocation>
</comment>
<sequence length="202" mass="23314">MTFILEYFPLILFFAVYKFMDIFWATGVLIVASVIQMIYQYFTDGKVSQRHWVFFAIALLLGGMTILFQDEQFIMWKATIIYAILGASLLVSHYIFKKNLAKKALLSVLNSAMLQDQKANKDEKTQSDNPAAQLDIPETLFDRLNLAWSALFFFIAVLNLYVAYNFSLNFWVNFKVFGLMAITFVAILITIMKVSKYLPEDD</sequence>
<feature type="transmembrane region" description="Helical" evidence="5">
    <location>
        <begin position="170"/>
        <end position="191"/>
    </location>
</feature>
<evidence type="ECO:0000313" key="6">
    <source>
        <dbReference type="EMBL" id="OCQ22553.1"/>
    </source>
</evidence>
<gene>
    <name evidence="5" type="primary">yciB</name>
    <name evidence="6" type="ORF">A7985_00880</name>
</gene>
<accession>A0A1C0TT98</accession>
<reference evidence="7" key="1">
    <citation type="submission" date="2016-07" db="EMBL/GenBank/DDBJ databases">
        <authorList>
            <person name="Florea S."/>
            <person name="Webb J.S."/>
            <person name="Jaromczyk J."/>
            <person name="Schardl C.L."/>
        </authorList>
    </citation>
    <scope>NUCLEOTIDE SEQUENCE [LARGE SCALE GENOMIC DNA]</scope>
    <source>
        <strain evidence="7">IPB1</strain>
    </source>
</reference>
<dbReference type="Proteomes" id="UP000093366">
    <property type="component" value="Unassembled WGS sequence"/>
</dbReference>
<organism evidence="6 7">
    <name type="scientific">Pseudoalteromonas luteoviolacea</name>
    <dbReference type="NCBI Taxonomy" id="43657"/>
    <lineage>
        <taxon>Bacteria</taxon>
        <taxon>Pseudomonadati</taxon>
        <taxon>Pseudomonadota</taxon>
        <taxon>Gammaproteobacteria</taxon>
        <taxon>Alteromonadales</taxon>
        <taxon>Pseudoalteromonadaceae</taxon>
        <taxon>Pseudoalteromonas</taxon>
    </lineage>
</organism>
<dbReference type="EMBL" id="MAUJ01000001">
    <property type="protein sequence ID" value="OCQ22553.1"/>
    <property type="molecule type" value="Genomic_DNA"/>
</dbReference>
<dbReference type="OrthoDB" id="9788219at2"/>
<evidence type="ECO:0000256" key="3">
    <source>
        <dbReference type="ARBA" id="ARBA00022989"/>
    </source>
</evidence>
<name>A0A1C0TT98_9GAMM</name>
<feature type="transmembrane region" description="Helical" evidence="5">
    <location>
        <begin position="74"/>
        <end position="96"/>
    </location>
</feature>
<feature type="transmembrane region" description="Helical" evidence="5">
    <location>
        <begin position="146"/>
        <end position="164"/>
    </location>
</feature>
<dbReference type="Pfam" id="PF04279">
    <property type="entry name" value="IspA"/>
    <property type="match status" value="1"/>
</dbReference>
<comment type="function">
    <text evidence="5">Plays a role in cell envelope biogenesis, maintenance of cell envelope integrity and membrane homeostasis.</text>
</comment>
<keyword evidence="2 5" id="KW-0812">Transmembrane</keyword>
<evidence type="ECO:0000256" key="1">
    <source>
        <dbReference type="ARBA" id="ARBA00022475"/>
    </source>
</evidence>
<evidence type="ECO:0000256" key="4">
    <source>
        <dbReference type="ARBA" id="ARBA00023136"/>
    </source>
</evidence>
<feature type="transmembrane region" description="Helical" evidence="5">
    <location>
        <begin position="51"/>
        <end position="68"/>
    </location>
</feature>
<keyword evidence="5" id="KW-0997">Cell inner membrane</keyword>
<dbReference type="PANTHER" id="PTHR36917">
    <property type="entry name" value="INTRACELLULAR SEPTATION PROTEIN A-RELATED"/>
    <property type="match status" value="1"/>
</dbReference>
<keyword evidence="1 5" id="KW-1003">Cell membrane</keyword>